<accession>A0A0V0H6Q0</accession>
<proteinExistence type="predicted"/>
<reference evidence="1" key="1">
    <citation type="submission" date="2015-12" db="EMBL/GenBank/DDBJ databases">
        <title>Gene expression during late stages of embryo sac development: a critical building block for successful pollen-pistil interactions.</title>
        <authorList>
            <person name="Liu Y."/>
            <person name="Joly V."/>
            <person name="Sabar M."/>
            <person name="Matton D.P."/>
        </authorList>
    </citation>
    <scope>NUCLEOTIDE SEQUENCE</scope>
</reference>
<organism evidence="1">
    <name type="scientific">Solanum chacoense</name>
    <name type="common">Chaco potato</name>
    <dbReference type="NCBI Taxonomy" id="4108"/>
    <lineage>
        <taxon>Eukaryota</taxon>
        <taxon>Viridiplantae</taxon>
        <taxon>Streptophyta</taxon>
        <taxon>Embryophyta</taxon>
        <taxon>Tracheophyta</taxon>
        <taxon>Spermatophyta</taxon>
        <taxon>Magnoliopsida</taxon>
        <taxon>eudicotyledons</taxon>
        <taxon>Gunneridae</taxon>
        <taxon>Pentapetalae</taxon>
        <taxon>asterids</taxon>
        <taxon>lamiids</taxon>
        <taxon>Solanales</taxon>
        <taxon>Solanaceae</taxon>
        <taxon>Solanoideae</taxon>
        <taxon>Solaneae</taxon>
        <taxon>Solanum</taxon>
    </lineage>
</organism>
<dbReference type="AlphaFoldDB" id="A0A0V0H6Q0"/>
<evidence type="ECO:0000313" key="1">
    <source>
        <dbReference type="EMBL" id="JAP15869.1"/>
    </source>
</evidence>
<sequence length="85" mass="9521">MVIEAYPTLKLKTGPICSNSTVTLSESFICSLKSLNLSTYWSLNICNTLATFDNSLKSELSRISIPRPLQHKVKETNCQTKLLRS</sequence>
<dbReference type="EMBL" id="GEDG01024574">
    <property type="protein sequence ID" value="JAP15869.1"/>
    <property type="molecule type" value="Transcribed_RNA"/>
</dbReference>
<protein>
    <submittedName>
        <fullName evidence="1">Putative ovule protein</fullName>
    </submittedName>
</protein>
<name>A0A0V0H6Q0_SOLCH</name>